<comment type="caution">
    <text evidence="13">The sequence shown here is derived from an EMBL/GenBank/DDBJ whole genome shotgun (WGS) entry which is preliminary data.</text>
</comment>
<feature type="compositionally biased region" description="Low complexity" evidence="10">
    <location>
        <begin position="170"/>
        <end position="182"/>
    </location>
</feature>
<evidence type="ECO:0000259" key="12">
    <source>
        <dbReference type="PROSITE" id="PS52012"/>
    </source>
</evidence>
<accession>A0AAD4KSD4</accession>
<evidence type="ECO:0000256" key="3">
    <source>
        <dbReference type="ARBA" id="ARBA00010031"/>
    </source>
</evidence>
<evidence type="ECO:0000313" key="14">
    <source>
        <dbReference type="Proteomes" id="UP001201262"/>
    </source>
</evidence>
<feature type="compositionally biased region" description="Low complexity" evidence="10">
    <location>
        <begin position="131"/>
        <end position="142"/>
    </location>
</feature>
<evidence type="ECO:0000256" key="10">
    <source>
        <dbReference type="SAM" id="MobiDB-lite"/>
    </source>
</evidence>
<protein>
    <recommendedName>
        <fullName evidence="12">CFEM domain-containing protein</fullName>
    </recommendedName>
</protein>
<dbReference type="GeneID" id="70248721"/>
<dbReference type="GO" id="GO:0098552">
    <property type="term" value="C:side of membrane"/>
    <property type="evidence" value="ECO:0007669"/>
    <property type="project" value="UniProtKB-KW"/>
</dbReference>
<evidence type="ECO:0000256" key="2">
    <source>
        <dbReference type="ARBA" id="ARBA00004613"/>
    </source>
</evidence>
<feature type="region of interest" description="Disordered" evidence="10">
    <location>
        <begin position="131"/>
        <end position="197"/>
    </location>
</feature>
<keyword evidence="5" id="KW-0336">GPI-anchor</keyword>
<evidence type="ECO:0000256" key="7">
    <source>
        <dbReference type="ARBA" id="ARBA00023157"/>
    </source>
</evidence>
<sequence>MRAFIPVLALAAAASATQMGAMSDAQSCAMQTLLSSTACNTGNAACLCSNEAREAVMGEIKNACGSEQSEQTERLATQACRVKKARRAYAPSGTTEHGTAASPSASAARINGVQEESDSQGCTCANTKAANTPNALNAPNTPEQEDPADKTTTNKMNGAQSGAESSRVHASSMMATPSSSAARHGAMTTPTSSRVATPSGADAFAPFRGAGVQTIPSLTVVAGGVFAGIVGVFAAL</sequence>
<keyword evidence="14" id="KW-1185">Reference proteome</keyword>
<keyword evidence="8" id="KW-0449">Lipoprotein</keyword>
<comment type="similarity">
    <text evidence="3">Belongs to the RBT5 family.</text>
</comment>
<dbReference type="Proteomes" id="UP001201262">
    <property type="component" value="Unassembled WGS sequence"/>
</dbReference>
<keyword evidence="7 9" id="KW-1015">Disulfide bond</keyword>
<feature type="domain" description="CFEM" evidence="12">
    <location>
        <begin position="1"/>
        <end position="107"/>
    </location>
</feature>
<keyword evidence="6 11" id="KW-0732">Signal</keyword>
<comment type="caution">
    <text evidence="9">Lacks conserved residue(s) required for the propagation of feature annotation.</text>
</comment>
<dbReference type="GO" id="GO:0005576">
    <property type="term" value="C:extracellular region"/>
    <property type="evidence" value="ECO:0007669"/>
    <property type="project" value="UniProtKB-SubCell"/>
</dbReference>
<evidence type="ECO:0000256" key="6">
    <source>
        <dbReference type="ARBA" id="ARBA00022729"/>
    </source>
</evidence>
<keyword evidence="5" id="KW-0325">Glycoprotein</keyword>
<keyword evidence="4" id="KW-0964">Secreted</keyword>
<dbReference type="EMBL" id="JAJTJA010000008">
    <property type="protein sequence ID" value="KAH8695477.1"/>
    <property type="molecule type" value="Genomic_DNA"/>
</dbReference>
<feature type="compositionally biased region" description="Polar residues" evidence="10">
    <location>
        <begin position="92"/>
        <end position="105"/>
    </location>
</feature>
<feature type="signal peptide" evidence="11">
    <location>
        <begin position="1"/>
        <end position="16"/>
    </location>
</feature>
<evidence type="ECO:0000256" key="8">
    <source>
        <dbReference type="ARBA" id="ARBA00023288"/>
    </source>
</evidence>
<dbReference type="PROSITE" id="PS52012">
    <property type="entry name" value="CFEM"/>
    <property type="match status" value="1"/>
</dbReference>
<evidence type="ECO:0000256" key="4">
    <source>
        <dbReference type="ARBA" id="ARBA00022525"/>
    </source>
</evidence>
<dbReference type="InterPro" id="IPR008427">
    <property type="entry name" value="Extracellular_membr_CFEM_dom"/>
</dbReference>
<feature type="compositionally biased region" description="Polar residues" evidence="10">
    <location>
        <begin position="150"/>
        <end position="164"/>
    </location>
</feature>
<feature type="chain" id="PRO_5042067757" description="CFEM domain-containing protein" evidence="11">
    <location>
        <begin position="17"/>
        <end position="236"/>
    </location>
</feature>
<feature type="region of interest" description="Disordered" evidence="10">
    <location>
        <begin position="87"/>
        <end position="113"/>
    </location>
</feature>
<evidence type="ECO:0000313" key="13">
    <source>
        <dbReference type="EMBL" id="KAH8695477.1"/>
    </source>
</evidence>
<evidence type="ECO:0000256" key="5">
    <source>
        <dbReference type="ARBA" id="ARBA00022622"/>
    </source>
</evidence>
<feature type="disulfide bond" evidence="9">
    <location>
        <begin position="39"/>
        <end position="46"/>
    </location>
</feature>
<evidence type="ECO:0000256" key="1">
    <source>
        <dbReference type="ARBA" id="ARBA00004589"/>
    </source>
</evidence>
<evidence type="ECO:0000256" key="9">
    <source>
        <dbReference type="PROSITE-ProRule" id="PRU01356"/>
    </source>
</evidence>
<gene>
    <name evidence="13" type="ORF">BGW36DRAFT_398697</name>
</gene>
<reference evidence="13" key="1">
    <citation type="submission" date="2021-12" db="EMBL/GenBank/DDBJ databases">
        <title>Convergent genome expansion in fungi linked to evolution of root-endophyte symbiosis.</title>
        <authorList>
            <consortium name="DOE Joint Genome Institute"/>
            <person name="Ke Y.-H."/>
            <person name="Bonito G."/>
            <person name="Liao H.-L."/>
            <person name="Looney B."/>
            <person name="Rojas-Flechas A."/>
            <person name="Nash J."/>
            <person name="Hameed K."/>
            <person name="Schadt C."/>
            <person name="Martin F."/>
            <person name="Crous P.W."/>
            <person name="Miettinen O."/>
            <person name="Magnuson J.K."/>
            <person name="Labbe J."/>
            <person name="Jacobson D."/>
            <person name="Doktycz M.J."/>
            <person name="Veneault-Fourrey C."/>
            <person name="Kuo A."/>
            <person name="Mondo S."/>
            <person name="Calhoun S."/>
            <person name="Riley R."/>
            <person name="Ohm R."/>
            <person name="LaButti K."/>
            <person name="Andreopoulos B."/>
            <person name="Pangilinan J."/>
            <person name="Nolan M."/>
            <person name="Tritt A."/>
            <person name="Clum A."/>
            <person name="Lipzen A."/>
            <person name="Daum C."/>
            <person name="Barry K."/>
            <person name="Grigoriev I.V."/>
            <person name="Vilgalys R."/>
        </authorList>
    </citation>
    <scope>NUCLEOTIDE SEQUENCE</scope>
    <source>
        <strain evidence="13">PMI_201</strain>
    </source>
</reference>
<name>A0AAD4KSD4_9EURO</name>
<proteinExistence type="inferred from homology"/>
<dbReference type="AlphaFoldDB" id="A0AAD4KSD4"/>
<organism evidence="13 14">
    <name type="scientific">Talaromyces proteolyticus</name>
    <dbReference type="NCBI Taxonomy" id="1131652"/>
    <lineage>
        <taxon>Eukaryota</taxon>
        <taxon>Fungi</taxon>
        <taxon>Dikarya</taxon>
        <taxon>Ascomycota</taxon>
        <taxon>Pezizomycotina</taxon>
        <taxon>Eurotiomycetes</taxon>
        <taxon>Eurotiomycetidae</taxon>
        <taxon>Eurotiales</taxon>
        <taxon>Trichocomaceae</taxon>
        <taxon>Talaromyces</taxon>
        <taxon>Talaromyces sect. Bacilispori</taxon>
    </lineage>
</organism>
<evidence type="ECO:0000256" key="11">
    <source>
        <dbReference type="SAM" id="SignalP"/>
    </source>
</evidence>
<keyword evidence="5" id="KW-0472">Membrane</keyword>
<comment type="subcellular location">
    <subcellularLocation>
        <location evidence="1">Membrane</location>
        <topology evidence="1">Lipid-anchor</topology>
        <topology evidence="1">GPI-anchor</topology>
    </subcellularLocation>
    <subcellularLocation>
        <location evidence="2">Secreted</location>
    </subcellularLocation>
</comment>
<dbReference type="RefSeq" id="XP_046070619.1">
    <property type="nucleotide sequence ID" value="XM_046218434.1"/>
</dbReference>